<evidence type="ECO:0000313" key="2">
    <source>
        <dbReference type="Proteomes" id="UP000073492"/>
    </source>
</evidence>
<dbReference type="EMBL" id="LFZO01000036">
    <property type="protein sequence ID" value="KXT16477.1"/>
    <property type="molecule type" value="Genomic_DNA"/>
</dbReference>
<comment type="caution">
    <text evidence="1">The sequence shown here is derived from an EMBL/GenBank/DDBJ whole genome shotgun (WGS) entry which is preliminary data.</text>
</comment>
<organism evidence="1 2">
    <name type="scientific">Pseudocercospora musae</name>
    <dbReference type="NCBI Taxonomy" id="113226"/>
    <lineage>
        <taxon>Eukaryota</taxon>
        <taxon>Fungi</taxon>
        <taxon>Dikarya</taxon>
        <taxon>Ascomycota</taxon>
        <taxon>Pezizomycotina</taxon>
        <taxon>Dothideomycetes</taxon>
        <taxon>Dothideomycetidae</taxon>
        <taxon>Mycosphaerellales</taxon>
        <taxon>Mycosphaerellaceae</taxon>
        <taxon>Pseudocercospora</taxon>
    </lineage>
</organism>
<evidence type="ECO:0000313" key="1">
    <source>
        <dbReference type="EMBL" id="KXT16477.1"/>
    </source>
</evidence>
<dbReference type="AlphaFoldDB" id="A0A139INS7"/>
<dbReference type="InterPro" id="IPR036188">
    <property type="entry name" value="FAD/NAD-bd_sf"/>
</dbReference>
<dbReference type="OrthoDB" id="269227at2759"/>
<gene>
    <name evidence="1" type="ORF">AC579_1764</name>
</gene>
<name>A0A139INS7_9PEZI</name>
<proteinExistence type="predicted"/>
<protein>
    <recommendedName>
        <fullName evidence="3">Glucose-methanol-choline oxidoreductase N-terminal domain-containing protein</fullName>
    </recommendedName>
</protein>
<dbReference type="Proteomes" id="UP000073492">
    <property type="component" value="Unassembled WGS sequence"/>
</dbReference>
<reference evidence="1 2" key="1">
    <citation type="submission" date="2015-07" db="EMBL/GenBank/DDBJ databases">
        <title>Comparative genomics of the Sigatoka disease complex on banana suggests a link between parallel evolutionary changes in Pseudocercospora fijiensis and Pseudocercospora eumusae and increased virulence on the banana host.</title>
        <authorList>
            <person name="Chang T.-C."/>
            <person name="Salvucci A."/>
            <person name="Crous P.W."/>
            <person name="Stergiopoulos I."/>
        </authorList>
    </citation>
    <scope>NUCLEOTIDE SEQUENCE [LARGE SCALE GENOMIC DNA]</scope>
    <source>
        <strain evidence="1 2">CBS 116634</strain>
    </source>
</reference>
<dbReference type="Gene3D" id="3.30.560.10">
    <property type="entry name" value="Glucose Oxidase, domain 3"/>
    <property type="match status" value="1"/>
</dbReference>
<sequence length="118" mass="12732">MVSGVGLARQLQEHNITVISHRTGIGPNMWNHVVLSIGRQVAVETYVRLSDVILATRAEATPISAGSRRTTSLTISLSRSYRTAEFATNFLGVEYELSIAPFGTPSFSTPENPIEAGS</sequence>
<accession>A0A139INS7</accession>
<evidence type="ECO:0008006" key="3">
    <source>
        <dbReference type="Google" id="ProtNLM"/>
    </source>
</evidence>
<dbReference type="Gene3D" id="3.50.50.60">
    <property type="entry name" value="FAD/NAD(P)-binding domain"/>
    <property type="match status" value="1"/>
</dbReference>
<keyword evidence="2" id="KW-1185">Reference proteome</keyword>